<gene>
    <name evidence="2" type="ORF">TL10_11430</name>
</gene>
<proteinExistence type="predicted"/>
<keyword evidence="1" id="KW-0812">Transmembrane</keyword>
<keyword evidence="3" id="KW-1185">Reference proteome</keyword>
<dbReference type="EMBL" id="JXST01000013">
    <property type="protein sequence ID" value="KIU16901.1"/>
    <property type="molecule type" value="Genomic_DNA"/>
</dbReference>
<protein>
    <submittedName>
        <fullName evidence="2">Uncharacterized protein</fullName>
    </submittedName>
</protein>
<keyword evidence="1" id="KW-1133">Transmembrane helix</keyword>
<accession>A0A0D1LLQ6</accession>
<reference evidence="2 3" key="1">
    <citation type="submission" date="2015-01" db="EMBL/GenBank/DDBJ databases">
        <title>Genome sequence of Mycobacterium llatzerense and Mycobacterium immunogenum recovered from brain abscess.</title>
        <authorList>
            <person name="Greninger A.L."/>
            <person name="Langelier C."/>
            <person name="Cunningham G."/>
            <person name="Chiu C.Y."/>
            <person name="Miller S."/>
        </authorList>
    </citation>
    <scope>NUCLEOTIDE SEQUENCE [LARGE SCALE GENOMIC DNA]</scope>
    <source>
        <strain evidence="2 3">CLUC14</strain>
    </source>
</reference>
<name>A0A0D1LLQ6_9MYCO</name>
<dbReference type="RefSeq" id="WP_043985735.1">
    <property type="nucleotide sequence ID" value="NZ_JXST01000013.1"/>
</dbReference>
<dbReference type="Proteomes" id="UP000032221">
    <property type="component" value="Unassembled WGS sequence"/>
</dbReference>
<dbReference type="OrthoDB" id="4628137at2"/>
<sequence length="213" mass="22575">MVVSACEDRDVRLVADGDVHSLGSSAKRDRQGRLLVSSTAAMITAAVAVGWMFGGFSLVRLVLPDDAVAPARVATAQQQAPPTPQQLHAWLAELESPLDALLTQRDNMATAAANADMAGMQRACEAGQAVLPQLHTLLPSPDPTLTAALQQTLDDFGFGFSECLTGLRNQDAADIEMASVYLYRANNDLRTVMALIARALNDADSGNLDVVTI</sequence>
<keyword evidence="1" id="KW-0472">Membrane</keyword>
<evidence type="ECO:0000256" key="1">
    <source>
        <dbReference type="SAM" id="Phobius"/>
    </source>
</evidence>
<dbReference type="AlphaFoldDB" id="A0A0D1LLQ6"/>
<organism evidence="2 3">
    <name type="scientific">Mycolicibacterium llatzerense</name>
    <dbReference type="NCBI Taxonomy" id="280871"/>
    <lineage>
        <taxon>Bacteria</taxon>
        <taxon>Bacillati</taxon>
        <taxon>Actinomycetota</taxon>
        <taxon>Actinomycetes</taxon>
        <taxon>Mycobacteriales</taxon>
        <taxon>Mycobacteriaceae</taxon>
        <taxon>Mycolicibacterium</taxon>
    </lineage>
</organism>
<evidence type="ECO:0000313" key="3">
    <source>
        <dbReference type="Proteomes" id="UP000032221"/>
    </source>
</evidence>
<evidence type="ECO:0000313" key="2">
    <source>
        <dbReference type="EMBL" id="KIU16901.1"/>
    </source>
</evidence>
<dbReference type="PATRIC" id="fig|280871.6.peg.2372"/>
<comment type="caution">
    <text evidence="2">The sequence shown here is derived from an EMBL/GenBank/DDBJ whole genome shotgun (WGS) entry which is preliminary data.</text>
</comment>
<feature type="transmembrane region" description="Helical" evidence="1">
    <location>
        <begin position="34"/>
        <end position="54"/>
    </location>
</feature>